<sequence length="98" mass="11600">MKLTTTEEIEVWQIPTDVDRLDDKPYWVNEEIEKERLQFGVYKIYNEDKTCLCDIQVNNAHGTTRLNLGDYILKMNSGIILGVNRYLFESLYGKYLME</sequence>
<reference evidence="1" key="1">
    <citation type="journal article" date="2021" name="Proc. Natl. Acad. Sci. U.S.A.">
        <title>A Catalog of Tens of Thousands of Viruses from Human Metagenomes Reveals Hidden Associations with Chronic Diseases.</title>
        <authorList>
            <person name="Tisza M.J."/>
            <person name="Buck C.B."/>
        </authorList>
    </citation>
    <scope>NUCLEOTIDE SEQUENCE</scope>
    <source>
        <strain evidence="1">CtviY17</strain>
    </source>
</reference>
<organism evidence="1">
    <name type="scientific">virus sp. ctviY17</name>
    <dbReference type="NCBI Taxonomy" id="2825828"/>
    <lineage>
        <taxon>Viruses</taxon>
    </lineage>
</organism>
<name>A0A8S5RMJ5_9VIRU</name>
<protein>
    <submittedName>
        <fullName evidence="1">Uncharacterized protein</fullName>
    </submittedName>
</protein>
<proteinExistence type="predicted"/>
<evidence type="ECO:0000313" key="1">
    <source>
        <dbReference type="EMBL" id="DAE32338.1"/>
    </source>
</evidence>
<accession>A0A8S5RMJ5</accession>
<dbReference type="EMBL" id="BK059120">
    <property type="protein sequence ID" value="DAE32338.1"/>
    <property type="molecule type" value="Genomic_DNA"/>
</dbReference>